<dbReference type="Proteomes" id="UP000076923">
    <property type="component" value="Unassembled WGS sequence"/>
</dbReference>
<dbReference type="Pfam" id="PF00733">
    <property type="entry name" value="Asn_synthase"/>
    <property type="match status" value="1"/>
</dbReference>
<dbReference type="InterPro" id="IPR014729">
    <property type="entry name" value="Rossmann-like_a/b/a_fold"/>
</dbReference>
<name>A0A176T6I8_9FLAO</name>
<dbReference type="GO" id="GO:0004066">
    <property type="term" value="F:asparagine synthase (glutamine-hydrolyzing) activity"/>
    <property type="evidence" value="ECO:0007669"/>
    <property type="project" value="UniProtKB-EC"/>
</dbReference>
<evidence type="ECO:0000256" key="2">
    <source>
        <dbReference type="ARBA" id="ARBA00012737"/>
    </source>
</evidence>
<comment type="catalytic activity">
    <reaction evidence="3">
        <text>L-aspartate + L-glutamine + ATP + H2O = L-asparagine + L-glutamate + AMP + diphosphate + H(+)</text>
        <dbReference type="Rhea" id="RHEA:12228"/>
        <dbReference type="ChEBI" id="CHEBI:15377"/>
        <dbReference type="ChEBI" id="CHEBI:15378"/>
        <dbReference type="ChEBI" id="CHEBI:29985"/>
        <dbReference type="ChEBI" id="CHEBI:29991"/>
        <dbReference type="ChEBI" id="CHEBI:30616"/>
        <dbReference type="ChEBI" id="CHEBI:33019"/>
        <dbReference type="ChEBI" id="CHEBI:58048"/>
        <dbReference type="ChEBI" id="CHEBI:58359"/>
        <dbReference type="ChEBI" id="CHEBI:456215"/>
        <dbReference type="EC" id="6.3.5.4"/>
    </reaction>
</comment>
<organism evidence="5 6">
    <name type="scientific">Polaribacter atrinae</name>
    <dbReference type="NCBI Taxonomy" id="1333662"/>
    <lineage>
        <taxon>Bacteria</taxon>
        <taxon>Pseudomonadati</taxon>
        <taxon>Bacteroidota</taxon>
        <taxon>Flavobacteriia</taxon>
        <taxon>Flavobacteriales</taxon>
        <taxon>Flavobacteriaceae</taxon>
    </lineage>
</organism>
<dbReference type="InterPro" id="IPR029055">
    <property type="entry name" value="Ntn_hydrolases_N"/>
</dbReference>
<evidence type="ECO:0000259" key="4">
    <source>
        <dbReference type="Pfam" id="PF00733"/>
    </source>
</evidence>
<dbReference type="EC" id="6.3.5.4" evidence="2"/>
<dbReference type="OrthoDB" id="693367at2"/>
<dbReference type="Gene3D" id="3.40.50.620">
    <property type="entry name" value="HUPs"/>
    <property type="match status" value="1"/>
</dbReference>
<evidence type="ECO:0000256" key="1">
    <source>
        <dbReference type="ARBA" id="ARBA00005187"/>
    </source>
</evidence>
<dbReference type="InterPro" id="IPR001962">
    <property type="entry name" value="Asn_synthase"/>
</dbReference>
<feature type="domain" description="Asparagine synthetase" evidence="4">
    <location>
        <begin position="200"/>
        <end position="263"/>
    </location>
</feature>
<dbReference type="AlphaFoldDB" id="A0A176T6I8"/>
<dbReference type="InterPro" id="IPR051786">
    <property type="entry name" value="ASN_synthetase/amidase"/>
</dbReference>
<evidence type="ECO:0000313" key="5">
    <source>
        <dbReference type="EMBL" id="OAD42985.1"/>
    </source>
</evidence>
<comment type="pathway">
    <text evidence="1">Amino-acid biosynthesis; L-asparagine biosynthesis; L-asparagine from L-aspartate (L-Gln route): step 1/1.</text>
</comment>
<sequence length="529" mass="63014">MNITLKHNKGFKWYKNDSFYLKGYFYIDAVFYEKENALNFLLTIKDTSDFKELLKNINGVFTILFSDKKTVCIASDITRSFPIFYTFQNEKLFLSDDIIYLKNTFNIVDFNTLSEIELKASCHTHGNKTLLQNVNQIQASEYLIIQNHKIIESNFFFSYAIEKAYLDSYSILKNKVVIAFENCFKRFIDSLNNRMAVIPLSGGFDSRLIAVMLKKHNYKNVVCYTYGRKDSFEIENSKKTAETLNFDWYFIEYKNELISNYLPTEEFKDYAHFAGKLSSMPYLQEYFAIKFLKDKKIITQDAIFVPGFAGDILGGSEYSKTISKNLKHSNLPEVILEKKMINYCFSNDEKKQIKAEIKKNLFLFDKNYTKKIPETVLEDYNLKERIAKYIFNSASYYTFFDHQFRFPFWDTELLSLFKKIPIKHKKGKLLFDDILINDYFKPFDVYFEKEIQPTKKQIKLQKLKDKIKPHLPNHLKKRILKKHDWNNYKPITDQMINELNKKDIKAKKMYKDYNEIISQWYIHFSKKDI</sequence>
<gene>
    <name evidence="5" type="ORF">LPB303_14010</name>
</gene>
<dbReference type="PANTHER" id="PTHR43284:SF1">
    <property type="entry name" value="ASPARAGINE SYNTHETASE"/>
    <property type="match status" value="1"/>
</dbReference>
<dbReference type="STRING" id="1333662.LPB303_14010"/>
<dbReference type="PANTHER" id="PTHR43284">
    <property type="entry name" value="ASPARAGINE SYNTHETASE (GLUTAMINE-HYDROLYZING)"/>
    <property type="match status" value="1"/>
</dbReference>
<dbReference type="GO" id="GO:0006529">
    <property type="term" value="P:asparagine biosynthetic process"/>
    <property type="evidence" value="ECO:0007669"/>
    <property type="project" value="InterPro"/>
</dbReference>
<keyword evidence="6" id="KW-1185">Reference proteome</keyword>
<dbReference type="EMBL" id="LVWE01000057">
    <property type="protein sequence ID" value="OAD42985.1"/>
    <property type="molecule type" value="Genomic_DNA"/>
</dbReference>
<evidence type="ECO:0000256" key="3">
    <source>
        <dbReference type="ARBA" id="ARBA00048741"/>
    </source>
</evidence>
<proteinExistence type="predicted"/>
<accession>A0A176T6I8</accession>
<protein>
    <recommendedName>
        <fullName evidence="2">asparagine synthase (glutamine-hydrolyzing)</fullName>
        <ecNumber evidence="2">6.3.5.4</ecNumber>
    </recommendedName>
</protein>
<comment type="caution">
    <text evidence="5">The sequence shown here is derived from an EMBL/GenBank/DDBJ whole genome shotgun (WGS) entry which is preliminary data.</text>
</comment>
<dbReference type="SUPFAM" id="SSF56235">
    <property type="entry name" value="N-terminal nucleophile aminohydrolases (Ntn hydrolases)"/>
    <property type="match status" value="1"/>
</dbReference>
<evidence type="ECO:0000313" key="6">
    <source>
        <dbReference type="Proteomes" id="UP000076923"/>
    </source>
</evidence>
<dbReference type="SUPFAM" id="SSF52402">
    <property type="entry name" value="Adenine nucleotide alpha hydrolases-like"/>
    <property type="match status" value="1"/>
</dbReference>
<dbReference type="RefSeq" id="WP_068451466.1">
    <property type="nucleotide sequence ID" value="NZ_CANKUV010000009.1"/>
</dbReference>
<reference evidence="5 6" key="1">
    <citation type="submission" date="2016-02" db="EMBL/GenBank/DDBJ databases">
        <title>Draft genome sequence of Polaribacter atrinae KACC17473.</title>
        <authorList>
            <person name="Shin S.-K."/>
            <person name="Yi H."/>
        </authorList>
    </citation>
    <scope>NUCLEOTIDE SEQUENCE [LARGE SCALE GENOMIC DNA]</scope>
    <source>
        <strain evidence="5 6">KACC 17473</strain>
    </source>
</reference>